<dbReference type="Gene3D" id="1.10.630.10">
    <property type="entry name" value="Cytochrome P450"/>
    <property type="match status" value="1"/>
</dbReference>
<reference evidence="2" key="1">
    <citation type="submission" date="2022-03" db="EMBL/GenBank/DDBJ databases">
        <authorList>
            <person name="Woo C.Y."/>
        </authorList>
    </citation>
    <scope>NUCLEOTIDE SEQUENCE</scope>
    <source>
        <strain evidence="2">CYS-02</strain>
    </source>
</reference>
<dbReference type="GO" id="GO:0005506">
    <property type="term" value="F:iron ion binding"/>
    <property type="evidence" value="ECO:0007669"/>
    <property type="project" value="InterPro"/>
</dbReference>
<dbReference type="PANTHER" id="PTHR46696">
    <property type="entry name" value="P450, PUTATIVE (EUROFUNG)-RELATED"/>
    <property type="match status" value="1"/>
</dbReference>
<proteinExistence type="inferred from homology"/>
<dbReference type="InterPro" id="IPR036396">
    <property type="entry name" value="Cyt_P450_sf"/>
</dbReference>
<dbReference type="EMBL" id="JALGBI010000001">
    <property type="protein sequence ID" value="MCJ0762919.1"/>
    <property type="molecule type" value="Genomic_DNA"/>
</dbReference>
<gene>
    <name evidence="2" type="ORF">MMF98_06815</name>
</gene>
<organism evidence="2 3">
    <name type="scientific">Variovorax terrae</name>
    <dbReference type="NCBI Taxonomy" id="2923278"/>
    <lineage>
        <taxon>Bacteria</taxon>
        <taxon>Pseudomonadati</taxon>
        <taxon>Pseudomonadota</taxon>
        <taxon>Betaproteobacteria</taxon>
        <taxon>Burkholderiales</taxon>
        <taxon>Comamonadaceae</taxon>
        <taxon>Variovorax</taxon>
    </lineage>
</organism>
<dbReference type="PANTHER" id="PTHR46696:SF1">
    <property type="entry name" value="CYTOCHROME P450 YJIB-RELATED"/>
    <property type="match status" value="1"/>
</dbReference>
<name>A0A9X2AM51_9BURK</name>
<dbReference type="Proteomes" id="UP001139447">
    <property type="component" value="Unassembled WGS sequence"/>
</dbReference>
<dbReference type="SUPFAM" id="SSF48264">
    <property type="entry name" value="Cytochrome P450"/>
    <property type="match status" value="1"/>
</dbReference>
<dbReference type="Pfam" id="PF00067">
    <property type="entry name" value="p450"/>
    <property type="match status" value="1"/>
</dbReference>
<keyword evidence="3" id="KW-1185">Reference proteome</keyword>
<dbReference type="GO" id="GO:0020037">
    <property type="term" value="F:heme binding"/>
    <property type="evidence" value="ECO:0007669"/>
    <property type="project" value="InterPro"/>
</dbReference>
<dbReference type="RefSeq" id="WP_243305485.1">
    <property type="nucleotide sequence ID" value="NZ_JALGBI010000001.1"/>
</dbReference>
<evidence type="ECO:0000313" key="2">
    <source>
        <dbReference type="EMBL" id="MCJ0762919.1"/>
    </source>
</evidence>
<sequence length="361" mass="38786">MPAPLHALDAVTHPDPYPFYQQLRRQPPLHFDTHNRLWIASRAEVVAEAFAHPALRVRPPQEPVPRALAGTAAREVFALLVRMNDGAFHAQHRPAVAAAAARWSLPQVHEASRAAVPALREALDVNDFLTALPVAVMARLLGVPTAQQGLTVQWVHDFTRGIAPGASAEAVAQGVAAAQHLMAQGQALGLDRVQAANRVALMQQSLDATAGLLGNTACLLRQQPGLGETLAASMDQARLLVAEVARWDAPVQNTRRYAAQDTVLAGQPLRQGEGVLLVVASANRDEALNPQPERFEAQRAHRRSFTFGAAAHACPGEAIAIEIVASCVQLDWTSGGFDSFFGRCTGYRPLSNVRIPVFSVD</sequence>
<evidence type="ECO:0000256" key="1">
    <source>
        <dbReference type="ARBA" id="ARBA00010617"/>
    </source>
</evidence>
<dbReference type="GO" id="GO:0016705">
    <property type="term" value="F:oxidoreductase activity, acting on paired donors, with incorporation or reduction of molecular oxygen"/>
    <property type="evidence" value="ECO:0007669"/>
    <property type="project" value="InterPro"/>
</dbReference>
<evidence type="ECO:0000313" key="3">
    <source>
        <dbReference type="Proteomes" id="UP001139447"/>
    </source>
</evidence>
<accession>A0A9X2AM51</accession>
<dbReference type="InterPro" id="IPR001128">
    <property type="entry name" value="Cyt_P450"/>
</dbReference>
<dbReference type="CDD" id="cd11036">
    <property type="entry name" value="AknT-like"/>
    <property type="match status" value="1"/>
</dbReference>
<comment type="caution">
    <text evidence="2">The sequence shown here is derived from an EMBL/GenBank/DDBJ whole genome shotgun (WGS) entry which is preliminary data.</text>
</comment>
<dbReference type="AlphaFoldDB" id="A0A9X2AM51"/>
<comment type="similarity">
    <text evidence="1">Belongs to the cytochrome P450 family.</text>
</comment>
<protein>
    <submittedName>
        <fullName evidence="2">Cytochrome P450</fullName>
    </submittedName>
</protein>
<dbReference type="GO" id="GO:0004497">
    <property type="term" value="F:monooxygenase activity"/>
    <property type="evidence" value="ECO:0007669"/>
    <property type="project" value="InterPro"/>
</dbReference>